<dbReference type="EMBL" id="CP046322">
    <property type="protein sequence ID" value="QGS34549.1"/>
    <property type="molecule type" value="Genomic_DNA"/>
</dbReference>
<proteinExistence type="predicted"/>
<dbReference type="Pfam" id="PF05401">
    <property type="entry name" value="NodS"/>
    <property type="match status" value="1"/>
</dbReference>
<dbReference type="GO" id="GO:0009312">
    <property type="term" value="P:oligosaccharide biosynthetic process"/>
    <property type="evidence" value="ECO:0007669"/>
    <property type="project" value="InterPro"/>
</dbReference>
<gene>
    <name evidence="1" type="ORF">FOB82_05850</name>
</gene>
<protein>
    <submittedName>
        <fullName evidence="1">SAM-dependent methyltransferase</fullName>
    </submittedName>
</protein>
<dbReference type="Gene3D" id="3.40.50.150">
    <property type="entry name" value="Vaccinia Virus protein VP39"/>
    <property type="match status" value="1"/>
</dbReference>
<dbReference type="GO" id="GO:0008757">
    <property type="term" value="F:S-adenosylmethionine-dependent methyltransferase activity"/>
    <property type="evidence" value="ECO:0007669"/>
    <property type="project" value="InterPro"/>
</dbReference>
<dbReference type="GO" id="GO:0032259">
    <property type="term" value="P:methylation"/>
    <property type="evidence" value="ECO:0007669"/>
    <property type="project" value="UniProtKB-KW"/>
</dbReference>
<accession>A0A6B8TI65</accession>
<dbReference type="KEGG" id="cxe:FOB82_05850"/>
<dbReference type="AlphaFoldDB" id="A0A6B8TI65"/>
<dbReference type="RefSeq" id="WP_155868693.1">
    <property type="nucleotide sequence ID" value="NZ_CP046322.1"/>
</dbReference>
<keyword evidence="1" id="KW-0489">Methyltransferase</keyword>
<keyword evidence="1" id="KW-0808">Transferase</keyword>
<dbReference type="Proteomes" id="UP000426857">
    <property type="component" value="Chromosome"/>
</dbReference>
<dbReference type="InterPro" id="IPR008715">
    <property type="entry name" value="SAM-MeTfrase_NodS-like"/>
</dbReference>
<reference evidence="1 2" key="1">
    <citation type="submission" date="2019-11" db="EMBL/GenBank/DDBJ databases">
        <title>FDA dAtabase for Regulatory Grade micrObial Sequences (FDA-ARGOS): Supporting development and validation of Infectious Disease Dx tests.</title>
        <authorList>
            <person name="Kerrigan L."/>
            <person name="Long C."/>
            <person name="Tallon L."/>
            <person name="Sadzewicz L."/>
            <person name="Vavikolanu K."/>
            <person name="Mehta A."/>
            <person name="Aluvathingal J."/>
            <person name="Nadendla S."/>
            <person name="Yan Y."/>
            <person name="Sichtig H."/>
        </authorList>
    </citation>
    <scope>NUCLEOTIDE SEQUENCE [LARGE SCALE GENOMIC DNA]</scope>
    <source>
        <strain evidence="1 2">FDAARGOS_674</strain>
    </source>
</reference>
<dbReference type="InterPro" id="IPR029063">
    <property type="entry name" value="SAM-dependent_MTases_sf"/>
</dbReference>
<evidence type="ECO:0000313" key="2">
    <source>
        <dbReference type="Proteomes" id="UP000426857"/>
    </source>
</evidence>
<sequence length="196" mass="22025">MNRDNMNRDYMNRDYFEGIYADGPDPWGFETSAYERRKYDLTLAALPRRQYRRALEPGCSIGVLTADLAGRCDAVEAWEPIDAPRRAADERTPAHVLVRDAILGEAEPLPGAPIDLIVLSEVLYYLPANGLEGAVDKLLDQAEPGADVVAVHWRHAIEGMELDGDGVHRRLAEMPRLDVIGSWIEADFRIDVLRLR</sequence>
<dbReference type="SUPFAM" id="SSF53335">
    <property type="entry name" value="S-adenosyl-L-methionine-dependent methyltransferases"/>
    <property type="match status" value="1"/>
</dbReference>
<organism evidence="1 2">
    <name type="scientific">Corynebacterium xerosis</name>
    <dbReference type="NCBI Taxonomy" id="1725"/>
    <lineage>
        <taxon>Bacteria</taxon>
        <taxon>Bacillati</taxon>
        <taxon>Actinomycetota</taxon>
        <taxon>Actinomycetes</taxon>
        <taxon>Mycobacteriales</taxon>
        <taxon>Corynebacteriaceae</taxon>
        <taxon>Corynebacterium</taxon>
    </lineage>
</organism>
<name>A0A6B8TI65_9CORY</name>
<evidence type="ECO:0000313" key="1">
    <source>
        <dbReference type="EMBL" id="QGS34549.1"/>
    </source>
</evidence>